<protein>
    <recommendedName>
        <fullName evidence="2">Bacterial toxin 44 domain-containing protein</fullName>
    </recommendedName>
</protein>
<dbReference type="AlphaFoldDB" id="A0A644WI57"/>
<evidence type="ECO:0000313" key="3">
    <source>
        <dbReference type="EMBL" id="MPM03452.1"/>
    </source>
</evidence>
<evidence type="ECO:0000259" key="2">
    <source>
        <dbReference type="Pfam" id="PF15607"/>
    </source>
</evidence>
<feature type="compositionally biased region" description="Polar residues" evidence="1">
    <location>
        <begin position="142"/>
        <end position="156"/>
    </location>
</feature>
<name>A0A644WI57_9ZZZZ</name>
<comment type="caution">
    <text evidence="3">The sequence shown here is derived from an EMBL/GenBank/DDBJ whole genome shotgun (WGS) entry which is preliminary data.</text>
</comment>
<organism evidence="3">
    <name type="scientific">bioreactor metagenome</name>
    <dbReference type="NCBI Taxonomy" id="1076179"/>
    <lineage>
        <taxon>unclassified sequences</taxon>
        <taxon>metagenomes</taxon>
        <taxon>ecological metagenomes</taxon>
    </lineage>
</organism>
<accession>A0A644WI57</accession>
<feature type="region of interest" description="Disordered" evidence="1">
    <location>
        <begin position="132"/>
        <end position="176"/>
    </location>
</feature>
<proteinExistence type="predicted"/>
<feature type="domain" description="Bacterial toxin 44" evidence="2">
    <location>
        <begin position="353"/>
        <end position="429"/>
    </location>
</feature>
<evidence type="ECO:0000256" key="1">
    <source>
        <dbReference type="SAM" id="MobiDB-lite"/>
    </source>
</evidence>
<sequence>MRKITLPVLTPKKTLSGDLLKKTVQKAREADSLKPFDANDIVYTIPAGAETDNGTNGLSSKLNPTQEQDAALVAKLPSGFPIQEWDSMSTKAQRQAMKFSGLAEPEQWRLLNPSAPLGVLDAANRERYRPVTTTGADEDSEILTNPSKTPYLQNGESDGELDISKGFPDANTPKKPIGRKDTLKFITEYPAIAQFVDVGHVTSEQLVVLSDAQYKLAALSAKGKPTQQEIDDILADTCTKMLTDENRPKNDKGDEQIYIPAYTEAVGDFFQRLRVDGEAKAAELKWKVAGHKNIFGLMDSYARHEAEVYIQNFILDNLEKGVLNLRDMGTWNDLITDYSPEAYALNGSQYLFVYNGMILSVEDLGNIAYGYRGSAMGISRFALLVGGDVAGIVKDILSGSSQVSKDSVYTIGDDQRDKASIELGIQLYKDGK</sequence>
<reference evidence="3" key="1">
    <citation type="submission" date="2019-08" db="EMBL/GenBank/DDBJ databases">
        <authorList>
            <person name="Kucharzyk K."/>
            <person name="Murdoch R.W."/>
            <person name="Higgins S."/>
            <person name="Loffler F."/>
        </authorList>
    </citation>
    <scope>NUCLEOTIDE SEQUENCE</scope>
</reference>
<dbReference type="Pfam" id="PF15607">
    <property type="entry name" value="Ntox44"/>
    <property type="match status" value="1"/>
</dbReference>
<dbReference type="EMBL" id="VSSQ01000954">
    <property type="protein sequence ID" value="MPM03452.1"/>
    <property type="molecule type" value="Genomic_DNA"/>
</dbReference>
<gene>
    <name evidence="3" type="ORF">SDC9_49719</name>
</gene>
<dbReference type="InterPro" id="IPR028946">
    <property type="entry name" value="Ntox44"/>
</dbReference>